<accession>A0ABS3WLK2</accession>
<dbReference type="Proteomes" id="UP001518976">
    <property type="component" value="Unassembled WGS sequence"/>
</dbReference>
<evidence type="ECO:0000256" key="2">
    <source>
        <dbReference type="ARBA" id="ARBA00022679"/>
    </source>
</evidence>
<dbReference type="Gene3D" id="3.40.50.2000">
    <property type="entry name" value="Glycogen Phosphorylase B"/>
    <property type="match status" value="2"/>
</dbReference>
<evidence type="ECO:0000259" key="3">
    <source>
        <dbReference type="Pfam" id="PF13439"/>
    </source>
</evidence>
<dbReference type="Pfam" id="PF13692">
    <property type="entry name" value="Glyco_trans_1_4"/>
    <property type="match status" value="1"/>
</dbReference>
<dbReference type="Pfam" id="PF13439">
    <property type="entry name" value="Glyco_transf_4"/>
    <property type="match status" value="1"/>
</dbReference>
<evidence type="ECO:0000313" key="4">
    <source>
        <dbReference type="EMBL" id="MBO8183973.1"/>
    </source>
</evidence>
<protein>
    <submittedName>
        <fullName evidence="4">Glycosyltransferase</fullName>
    </submittedName>
</protein>
<name>A0ABS3WLK2_9ACTN</name>
<reference evidence="4 5" key="1">
    <citation type="submission" date="2021-02" db="EMBL/GenBank/DDBJ databases">
        <title>Streptomyces spirodelae sp. nov., isolated from duckweed.</title>
        <authorList>
            <person name="Saimee Y."/>
            <person name="Duangmal K."/>
        </authorList>
    </citation>
    <scope>NUCLEOTIDE SEQUENCE [LARGE SCALE GENOMIC DNA]</scope>
    <source>
        <strain evidence="4 5">DW4-2</strain>
    </source>
</reference>
<keyword evidence="5" id="KW-1185">Reference proteome</keyword>
<evidence type="ECO:0000313" key="5">
    <source>
        <dbReference type="Proteomes" id="UP001518976"/>
    </source>
</evidence>
<dbReference type="PANTHER" id="PTHR45947">
    <property type="entry name" value="SULFOQUINOVOSYL TRANSFERASE SQD2"/>
    <property type="match status" value="1"/>
</dbReference>
<proteinExistence type="predicted"/>
<dbReference type="EMBL" id="JAFFZN010000001">
    <property type="protein sequence ID" value="MBO8183973.1"/>
    <property type="molecule type" value="Genomic_DNA"/>
</dbReference>
<dbReference type="InterPro" id="IPR050194">
    <property type="entry name" value="Glycosyltransferase_grp1"/>
</dbReference>
<organism evidence="4 5">
    <name type="scientific">Streptomyces spirodelae</name>
    <dbReference type="NCBI Taxonomy" id="2812904"/>
    <lineage>
        <taxon>Bacteria</taxon>
        <taxon>Bacillati</taxon>
        <taxon>Actinomycetota</taxon>
        <taxon>Actinomycetes</taxon>
        <taxon>Kitasatosporales</taxon>
        <taxon>Streptomycetaceae</taxon>
        <taxon>Streptomyces</taxon>
    </lineage>
</organism>
<keyword evidence="1" id="KW-0328">Glycosyltransferase</keyword>
<feature type="domain" description="Glycosyltransferase subfamily 4-like N-terminal" evidence="3">
    <location>
        <begin position="55"/>
        <end position="237"/>
    </location>
</feature>
<dbReference type="InterPro" id="IPR028098">
    <property type="entry name" value="Glyco_trans_4-like_N"/>
</dbReference>
<dbReference type="SUPFAM" id="SSF53756">
    <property type="entry name" value="UDP-Glycosyltransferase/glycogen phosphorylase"/>
    <property type="match status" value="1"/>
</dbReference>
<sequence length="440" mass="48572">MPFLRCSPLGPALRPPDVPSVAVLVELFRSGSAGGHVKCWERFAEAAARRAVGSDDIDLTVYVLGRREGVEELSPRVRFISLRPVFSARALMPGMSGVDVTDLSPFHPRLAGLLPRHDIWHLTHAFAFSSTAVRLFRSTAPPQRPGLICSVHSDVPLLASVYARQALAKVPGLSRWAHRPGSGLPDAVRRLARRRHERLLRMCDRVLAASPGGLEEISAVTGPDRVSMLRRGVDHERFRPDPAARGELVRRHRVPADRPLVLFVGRVDDSKRAVLAAEAVHRLRRRGRAVHLVVVGSGTDEDRVARLLGPDVTRLGPQPQHLLNRVYAGCDVFVFPSHTETVGNVVAEAMASRLPVLLPEGAHTTQWLAEPGRDGIVVEHDTPQGWARALEDLLAHPQARVAMGERAAATARLRHPSWTQVFEEDLLPVWHRTARRHQTV</sequence>
<evidence type="ECO:0000256" key="1">
    <source>
        <dbReference type="ARBA" id="ARBA00022676"/>
    </source>
</evidence>
<comment type="caution">
    <text evidence="4">The sequence shown here is derived from an EMBL/GenBank/DDBJ whole genome shotgun (WGS) entry which is preliminary data.</text>
</comment>
<dbReference type="PANTHER" id="PTHR45947:SF3">
    <property type="entry name" value="SULFOQUINOVOSYL TRANSFERASE SQD2"/>
    <property type="match status" value="1"/>
</dbReference>
<gene>
    <name evidence="4" type="ORF">JW592_00505</name>
</gene>
<keyword evidence="2" id="KW-0808">Transferase</keyword>